<name>A0ABN6XSE1_9MICO</name>
<dbReference type="PANTHER" id="PTHR38440">
    <property type="entry name" value="UPF0398 PROTEIN YPSA"/>
    <property type="match status" value="1"/>
</dbReference>
<reference evidence="2" key="1">
    <citation type="journal article" date="2019" name="Int. J. Syst. Evol. Microbiol.">
        <title>The Global Catalogue of Microorganisms (GCM) 10K type strain sequencing project: providing services to taxonomists for standard genome sequencing and annotation.</title>
        <authorList>
            <consortium name="The Broad Institute Genomics Platform"/>
            <consortium name="The Broad Institute Genome Sequencing Center for Infectious Disease"/>
            <person name="Wu L."/>
            <person name="Ma J."/>
        </authorList>
    </citation>
    <scope>NUCLEOTIDE SEQUENCE [LARGE SCALE GENOMIC DNA]</scope>
    <source>
        <strain evidence="2">NBRC 108725</strain>
    </source>
</reference>
<dbReference type="Gene3D" id="3.40.50.450">
    <property type="match status" value="1"/>
</dbReference>
<dbReference type="PANTHER" id="PTHR38440:SF1">
    <property type="entry name" value="UPF0398 PROTEIN SPR0331"/>
    <property type="match status" value="1"/>
</dbReference>
<organism evidence="1 2">
    <name type="scientific">Naasia aerilata</name>
    <dbReference type="NCBI Taxonomy" id="1162966"/>
    <lineage>
        <taxon>Bacteria</taxon>
        <taxon>Bacillati</taxon>
        <taxon>Actinomycetota</taxon>
        <taxon>Actinomycetes</taxon>
        <taxon>Micrococcales</taxon>
        <taxon>Microbacteriaceae</taxon>
        <taxon>Naasia</taxon>
    </lineage>
</organism>
<dbReference type="Proteomes" id="UP001321498">
    <property type="component" value="Chromosome"/>
</dbReference>
<keyword evidence="2" id="KW-1185">Reference proteome</keyword>
<accession>A0ABN6XSE1</accession>
<dbReference type="EMBL" id="AP027731">
    <property type="protein sequence ID" value="BDZ47088.1"/>
    <property type="molecule type" value="Genomic_DNA"/>
</dbReference>
<protein>
    <submittedName>
        <fullName evidence="1">Uncharacterized protein</fullName>
    </submittedName>
</protein>
<proteinExistence type="predicted"/>
<evidence type="ECO:0000313" key="1">
    <source>
        <dbReference type="EMBL" id="BDZ47088.1"/>
    </source>
</evidence>
<gene>
    <name evidence="1" type="ORF">GCM10025866_29970</name>
</gene>
<dbReference type="InterPro" id="IPR010697">
    <property type="entry name" value="YspA"/>
</dbReference>
<evidence type="ECO:0000313" key="2">
    <source>
        <dbReference type="Proteomes" id="UP001321498"/>
    </source>
</evidence>
<sequence length="157" mass="16086">MTVVAVTGHRHLGDPAAARSAIRAALADEPRPLVGLSTLAAGADQLFADVVLELGGSLEVLIPSAEYSETLDAPARAGFDRLCAAARSVAVLPPVPDREDQYVAAGEAMLDRCDVLLAVWDGQPGRGAGGTADMVARARARGLPVRVVPAGRDAGPD</sequence>
<dbReference type="RefSeq" id="WP_286277035.1">
    <property type="nucleotide sequence ID" value="NZ_AP027731.1"/>
</dbReference>
<dbReference type="SUPFAM" id="SSF102405">
    <property type="entry name" value="MCP/YpsA-like"/>
    <property type="match status" value="1"/>
</dbReference>